<dbReference type="GO" id="GO:0005525">
    <property type="term" value="F:GTP binding"/>
    <property type="evidence" value="ECO:0007669"/>
    <property type="project" value="InterPro"/>
</dbReference>
<proteinExistence type="inferred from homology"/>
<dbReference type="InterPro" id="IPR027417">
    <property type="entry name" value="P-loop_NTPase"/>
</dbReference>
<dbReference type="EMBL" id="CP018632">
    <property type="protein sequence ID" value="ASJ75095.1"/>
    <property type="molecule type" value="Genomic_DNA"/>
</dbReference>
<dbReference type="KEGG" id="gai:IMCC3135_25160"/>
<dbReference type="InterPro" id="IPR005129">
    <property type="entry name" value="GTPase_ArgK"/>
</dbReference>
<comment type="similarity">
    <text evidence="1">Belongs to the SIMIBI class G3E GTPase family. ArgK/MeaB subfamily.</text>
</comment>
<dbReference type="Gene3D" id="1.20.5.170">
    <property type="match status" value="1"/>
</dbReference>
<dbReference type="GO" id="GO:0005737">
    <property type="term" value="C:cytoplasm"/>
    <property type="evidence" value="ECO:0007669"/>
    <property type="project" value="TreeGrafter"/>
</dbReference>
<dbReference type="SUPFAM" id="SSF52540">
    <property type="entry name" value="P-loop containing nucleoside triphosphate hydrolases"/>
    <property type="match status" value="1"/>
</dbReference>
<evidence type="ECO:0000256" key="1">
    <source>
        <dbReference type="ARBA" id="ARBA00009625"/>
    </source>
</evidence>
<dbReference type="EC" id="3.6.-.-" evidence="2"/>
<dbReference type="GO" id="GO:0003924">
    <property type="term" value="F:GTPase activity"/>
    <property type="evidence" value="ECO:0007669"/>
    <property type="project" value="InterPro"/>
</dbReference>
<dbReference type="NCBIfam" id="TIGR00750">
    <property type="entry name" value="lao"/>
    <property type="match status" value="1"/>
</dbReference>
<dbReference type="PANTHER" id="PTHR23408">
    <property type="entry name" value="METHYLMALONYL-COA MUTASE"/>
    <property type="match status" value="1"/>
</dbReference>
<reference evidence="2 3" key="1">
    <citation type="submission" date="2016-12" db="EMBL/GenBank/DDBJ databases">
        <authorList>
            <person name="Song W.-J."/>
            <person name="Kurnit D.M."/>
        </authorList>
    </citation>
    <scope>NUCLEOTIDE SEQUENCE [LARGE SCALE GENOMIC DNA]</scope>
    <source>
        <strain evidence="2 3">IMCC3135</strain>
    </source>
</reference>
<evidence type="ECO:0000313" key="2">
    <source>
        <dbReference type="EMBL" id="ASJ75095.1"/>
    </source>
</evidence>
<accession>A0A2Z2NXA6</accession>
<dbReference type="Gene3D" id="3.40.50.300">
    <property type="entry name" value="P-loop containing nucleotide triphosphate hydrolases"/>
    <property type="match status" value="1"/>
</dbReference>
<evidence type="ECO:0000313" key="3">
    <source>
        <dbReference type="Proteomes" id="UP000250079"/>
    </source>
</evidence>
<dbReference type="CDD" id="cd03114">
    <property type="entry name" value="MMAA-like"/>
    <property type="match status" value="1"/>
</dbReference>
<organism evidence="2 3">
    <name type="scientific">Granulosicoccus antarcticus IMCC3135</name>
    <dbReference type="NCBI Taxonomy" id="1192854"/>
    <lineage>
        <taxon>Bacteria</taxon>
        <taxon>Pseudomonadati</taxon>
        <taxon>Pseudomonadota</taxon>
        <taxon>Gammaproteobacteria</taxon>
        <taxon>Chromatiales</taxon>
        <taxon>Granulosicoccaceae</taxon>
        <taxon>Granulosicoccus</taxon>
    </lineage>
</organism>
<sequence>MNRNETLAQGVLAREPAMLSQAITLAESNLAAHRAQAQDILQRLLSRTGKAMRIGISGAPGGGKSRLIEALGLRLIEQGHRVAVLAIDSSSQPGGGNTPDDKTRMAQLSLRDEAYVRHSLTSGHPDSDTRVSRESLLLCEAAGFDVILVETVGVAQTEAGISKMVDCCLLLVSGADDELQSIEKGMLELADIVAVNKADGNTINDAGQARATSTCQHALSLLQPASSWKPVALTCSATTGDGLDELWQNVRTHRRQMIDTGELVERREQQRISWT</sequence>
<name>A0A2Z2NXA6_9GAMM</name>
<keyword evidence="2" id="KW-0378">Hydrolase</keyword>
<protein>
    <submittedName>
        <fullName evidence="2">Putative GTPase</fullName>
        <ecNumber evidence="2">3.6.-.-</ecNumber>
    </submittedName>
</protein>
<dbReference type="PANTHER" id="PTHR23408:SF3">
    <property type="entry name" value="METHYLMALONIC ACIDURIA TYPE A PROTEIN, MITOCHONDRIAL"/>
    <property type="match status" value="1"/>
</dbReference>
<dbReference type="Pfam" id="PF03308">
    <property type="entry name" value="MeaB"/>
    <property type="match status" value="1"/>
</dbReference>
<keyword evidence="3" id="KW-1185">Reference proteome</keyword>
<dbReference type="RefSeq" id="WP_205737702.1">
    <property type="nucleotide sequence ID" value="NZ_CP018632.1"/>
</dbReference>
<dbReference type="Proteomes" id="UP000250079">
    <property type="component" value="Chromosome"/>
</dbReference>
<gene>
    <name evidence="2" type="ORF">IMCC3135_25160</name>
</gene>
<dbReference type="AlphaFoldDB" id="A0A2Z2NXA6"/>